<dbReference type="GO" id="GO:0042910">
    <property type="term" value="F:xenobiotic transmembrane transporter activity"/>
    <property type="evidence" value="ECO:0007669"/>
    <property type="project" value="InterPro"/>
</dbReference>
<dbReference type="EMBL" id="JTLV02000001">
    <property type="protein sequence ID" value="PQM32343.1"/>
    <property type="molecule type" value="Genomic_DNA"/>
</dbReference>
<feature type="transmembrane region" description="Helical" evidence="6">
    <location>
        <begin position="148"/>
        <end position="170"/>
    </location>
</feature>
<evidence type="ECO:0000256" key="2">
    <source>
        <dbReference type="ARBA" id="ARBA00010199"/>
    </source>
</evidence>
<dbReference type="OrthoDB" id="9780160at2"/>
<evidence type="ECO:0000256" key="4">
    <source>
        <dbReference type="ARBA" id="ARBA00022448"/>
    </source>
</evidence>
<dbReference type="InterPro" id="IPR002528">
    <property type="entry name" value="MATE_fam"/>
</dbReference>
<dbReference type="GO" id="GO:0015297">
    <property type="term" value="F:antiporter activity"/>
    <property type="evidence" value="ECO:0007669"/>
    <property type="project" value="InterPro"/>
</dbReference>
<feature type="transmembrane region" description="Helical" evidence="6">
    <location>
        <begin position="351"/>
        <end position="372"/>
    </location>
</feature>
<name>A0A2P6FFX9_9MOLU</name>
<dbReference type="Pfam" id="PF01554">
    <property type="entry name" value="MatE"/>
    <property type="match status" value="2"/>
</dbReference>
<evidence type="ECO:0000256" key="6">
    <source>
        <dbReference type="SAM" id="Phobius"/>
    </source>
</evidence>
<evidence type="ECO:0000256" key="3">
    <source>
        <dbReference type="ARBA" id="ARBA00020268"/>
    </source>
</evidence>
<organism evidence="7 8">
    <name type="scientific">Spiroplasma poulsonii</name>
    <dbReference type="NCBI Taxonomy" id="2138"/>
    <lineage>
        <taxon>Bacteria</taxon>
        <taxon>Bacillati</taxon>
        <taxon>Mycoplasmatota</taxon>
        <taxon>Mollicutes</taxon>
        <taxon>Entomoplasmatales</taxon>
        <taxon>Spiroplasmataceae</taxon>
        <taxon>Spiroplasma</taxon>
    </lineage>
</organism>
<dbReference type="InterPro" id="IPR050222">
    <property type="entry name" value="MATE_MdtK"/>
</dbReference>
<gene>
    <name evidence="7" type="ORF">SMSRO_SF022520</name>
</gene>
<dbReference type="STRING" id="2138.SMSRO_v1c20480"/>
<comment type="similarity">
    <text evidence="2">Belongs to the multi antimicrobial extrusion (MATE) (TC 2.A.66.1) family.</text>
</comment>
<accession>A0A2P6FFX9</accession>
<dbReference type="GO" id="GO:0005886">
    <property type="term" value="C:plasma membrane"/>
    <property type="evidence" value="ECO:0007669"/>
    <property type="project" value="TreeGrafter"/>
</dbReference>
<evidence type="ECO:0000256" key="5">
    <source>
        <dbReference type="ARBA" id="ARBA00031636"/>
    </source>
</evidence>
<sequence length="558" mass="63217">MTQIQSKKRPKFFSSKKWYATALVLILLATLQEIIMESTDLVDNFFASAIKSNVHGFQHLADEIKTIFGADNVYNVKEVWEQWGLGNYVGFHYTAGQLAMNGVAASNQLYFIMFAILSGICYGFGVFNAQYFGAQKYKELQEVTLLKIYVCLIICFIVLILSQLCGYQLISFTTTPKYAPRPDVFQQLQPGDKDLAIQWFKYFEYQAASISTEEGAEYFKIIALSYPLLAINIAFITILRETGCAGSAVWISVIALSTNCFMNPFLIEPHFLGDFKGIGVQGAAIATSASRVMQLIFIIILFWYKRYEFIPRNWYRFDGYVTRRAFQKAWPIVLNEIFWSVGMVLQVKLRAYYSLDALTANAIFSTIIAALYTPLYHRFSAGTSVLVGSRLGANNLEEAEYNGKHLVILAFFVGIITGLVLVAGGWFLPELLFRNNTPETFRIARWMLFAYGLWYPCLMIAATSYAIIRTGGAVMNAFILDALFTWLVPVPLLAILIFTSNLDIIYIVLIMQTADSLKAIWAIVILSRKKWVKNLTATKHITEFDNKVKELKENAKEI</sequence>
<dbReference type="RefSeq" id="WP_040094375.1">
    <property type="nucleotide sequence ID" value="NZ_CM020866.1"/>
</dbReference>
<comment type="caution">
    <text evidence="7">The sequence shown here is derived from an EMBL/GenBank/DDBJ whole genome shotgun (WGS) entry which is preliminary data.</text>
</comment>
<keyword evidence="6" id="KW-1133">Transmembrane helix</keyword>
<keyword evidence="8" id="KW-1185">Reference proteome</keyword>
<dbReference type="AlphaFoldDB" id="A0A2P6FFX9"/>
<evidence type="ECO:0000313" key="7">
    <source>
        <dbReference type="EMBL" id="PQM32343.1"/>
    </source>
</evidence>
<dbReference type="Proteomes" id="UP000031565">
    <property type="component" value="Unassembled WGS sequence"/>
</dbReference>
<dbReference type="PANTHER" id="PTHR43298">
    <property type="entry name" value="MULTIDRUG RESISTANCE PROTEIN NORM-RELATED"/>
    <property type="match status" value="1"/>
</dbReference>
<protein>
    <recommendedName>
        <fullName evidence="3">Probable multidrug resistance protein NorM</fullName>
    </recommendedName>
    <alternativeName>
        <fullName evidence="5">Multidrug-efflux transporter</fullName>
    </alternativeName>
</protein>
<proteinExistence type="inferred from homology"/>
<feature type="transmembrane region" description="Helical" evidence="6">
    <location>
        <begin position="448"/>
        <end position="468"/>
    </location>
</feature>
<keyword evidence="4" id="KW-0813">Transport</keyword>
<feature type="transmembrane region" description="Helical" evidence="6">
    <location>
        <begin position="109"/>
        <end position="127"/>
    </location>
</feature>
<dbReference type="PANTHER" id="PTHR43298:SF2">
    <property type="entry name" value="FMN_FAD EXPORTER YEEO-RELATED"/>
    <property type="match status" value="1"/>
</dbReference>
<evidence type="ECO:0000256" key="1">
    <source>
        <dbReference type="ARBA" id="ARBA00003408"/>
    </source>
</evidence>
<comment type="function">
    <text evidence="1">Multidrug efflux pump.</text>
</comment>
<feature type="transmembrane region" description="Helical" evidence="6">
    <location>
        <begin position="248"/>
        <end position="266"/>
    </location>
</feature>
<evidence type="ECO:0000313" key="8">
    <source>
        <dbReference type="Proteomes" id="UP000031565"/>
    </source>
</evidence>
<feature type="transmembrane region" description="Helical" evidence="6">
    <location>
        <begin position="475"/>
        <end position="498"/>
    </location>
</feature>
<reference evidence="7 8" key="1">
    <citation type="journal article" date="2015" name="MBio">
        <title>Genome sequence of the Drosophila melanogaster male-killing Spiroplasma strain MSRO endosymbiont.</title>
        <authorList>
            <person name="Paredes J.C."/>
            <person name="Herren J.K."/>
            <person name="Schupfer F."/>
            <person name="Marin R."/>
            <person name="Claverol S."/>
            <person name="Kuo C.H."/>
            <person name="Lemaitre B."/>
            <person name="Beven L."/>
        </authorList>
    </citation>
    <scope>NUCLEOTIDE SEQUENCE [LARGE SCALE GENOMIC DNA]</scope>
    <source>
        <strain evidence="7 8">MSRO</strain>
    </source>
</reference>
<feature type="transmembrane region" description="Helical" evidence="6">
    <location>
        <begin position="504"/>
        <end position="526"/>
    </location>
</feature>
<feature type="transmembrane region" description="Helical" evidence="6">
    <location>
        <begin position="218"/>
        <end position="239"/>
    </location>
</feature>
<feature type="transmembrane region" description="Helical" evidence="6">
    <location>
        <begin position="278"/>
        <end position="304"/>
    </location>
</feature>
<keyword evidence="6" id="KW-0472">Membrane</keyword>
<feature type="transmembrane region" description="Helical" evidence="6">
    <location>
        <begin position="325"/>
        <end position="345"/>
    </location>
</feature>
<feature type="transmembrane region" description="Helical" evidence="6">
    <location>
        <begin position="406"/>
        <end position="428"/>
    </location>
</feature>
<keyword evidence="6" id="KW-0812">Transmembrane</keyword>